<accession>A0A2I1G3F1</accession>
<dbReference type="EMBL" id="LLXI01000135">
    <property type="protein sequence ID" value="PKY41158.1"/>
    <property type="molecule type" value="Genomic_DNA"/>
</dbReference>
<reference evidence="1 2" key="1">
    <citation type="submission" date="2015-10" db="EMBL/GenBank/DDBJ databases">
        <title>Genome analyses suggest a sexual origin of heterokaryosis in a supposedly ancient asexual fungus.</title>
        <authorList>
            <person name="Ropars J."/>
            <person name="Sedzielewska K."/>
            <person name="Noel J."/>
            <person name="Charron P."/>
            <person name="Farinelli L."/>
            <person name="Marton T."/>
            <person name="Kruger M."/>
            <person name="Pelin A."/>
            <person name="Brachmann A."/>
            <person name="Corradi N."/>
        </authorList>
    </citation>
    <scope>NUCLEOTIDE SEQUENCE [LARGE SCALE GENOMIC DNA]</scope>
    <source>
        <strain evidence="1 2">A4</strain>
    </source>
</reference>
<proteinExistence type="predicted"/>
<gene>
    <name evidence="1" type="ORF">RhiirA4_498535</name>
</gene>
<dbReference type="Proteomes" id="UP000234323">
    <property type="component" value="Unassembled WGS sequence"/>
</dbReference>
<organism evidence="1 2">
    <name type="scientific">Rhizophagus irregularis</name>
    <dbReference type="NCBI Taxonomy" id="588596"/>
    <lineage>
        <taxon>Eukaryota</taxon>
        <taxon>Fungi</taxon>
        <taxon>Fungi incertae sedis</taxon>
        <taxon>Mucoromycota</taxon>
        <taxon>Glomeromycotina</taxon>
        <taxon>Glomeromycetes</taxon>
        <taxon>Glomerales</taxon>
        <taxon>Glomeraceae</taxon>
        <taxon>Rhizophagus</taxon>
    </lineage>
</organism>
<evidence type="ECO:0000313" key="1">
    <source>
        <dbReference type="EMBL" id="PKY41158.1"/>
    </source>
</evidence>
<keyword evidence="2" id="KW-1185">Reference proteome</keyword>
<protein>
    <submittedName>
        <fullName evidence="1">Uncharacterized protein</fullName>
    </submittedName>
</protein>
<dbReference type="AlphaFoldDB" id="A0A2I1G3F1"/>
<sequence>MKNASMIINRPLIDTCAKVLEETFRRRHSNQIIMWEKFINVSFFFVEFGLSVGSRLWILGDEIILWFWASILDDGMQNQDQIGGVSGQYTSDGTSKEAELHQLTEVRVTS</sequence>
<comment type="caution">
    <text evidence="1">The sequence shown here is derived from an EMBL/GenBank/DDBJ whole genome shotgun (WGS) entry which is preliminary data.</text>
</comment>
<evidence type="ECO:0000313" key="2">
    <source>
        <dbReference type="Proteomes" id="UP000234323"/>
    </source>
</evidence>
<name>A0A2I1G3F1_9GLOM</name>